<dbReference type="Proteomes" id="UP000299102">
    <property type="component" value="Unassembled WGS sequence"/>
</dbReference>
<gene>
    <name evidence="1" type="ORF">EVAR_36831_1</name>
</gene>
<reference evidence="1 2" key="1">
    <citation type="journal article" date="2019" name="Commun. Biol.">
        <title>The bagworm genome reveals a unique fibroin gene that provides high tensile strength.</title>
        <authorList>
            <person name="Kono N."/>
            <person name="Nakamura H."/>
            <person name="Ohtoshi R."/>
            <person name="Tomita M."/>
            <person name="Numata K."/>
            <person name="Arakawa K."/>
        </authorList>
    </citation>
    <scope>NUCLEOTIDE SEQUENCE [LARGE SCALE GENOMIC DNA]</scope>
</reference>
<dbReference type="AlphaFoldDB" id="A0A4C1WE10"/>
<dbReference type="EMBL" id="BGZK01000523">
    <property type="protein sequence ID" value="GBP48397.1"/>
    <property type="molecule type" value="Genomic_DNA"/>
</dbReference>
<comment type="caution">
    <text evidence="1">The sequence shown here is derived from an EMBL/GenBank/DDBJ whole genome shotgun (WGS) entry which is preliminary data.</text>
</comment>
<name>A0A4C1WE10_EUMVA</name>
<keyword evidence="2" id="KW-1185">Reference proteome</keyword>
<evidence type="ECO:0000313" key="2">
    <source>
        <dbReference type="Proteomes" id="UP000299102"/>
    </source>
</evidence>
<organism evidence="1 2">
    <name type="scientific">Eumeta variegata</name>
    <name type="common">Bagworm moth</name>
    <name type="synonym">Eumeta japonica</name>
    <dbReference type="NCBI Taxonomy" id="151549"/>
    <lineage>
        <taxon>Eukaryota</taxon>
        <taxon>Metazoa</taxon>
        <taxon>Ecdysozoa</taxon>
        <taxon>Arthropoda</taxon>
        <taxon>Hexapoda</taxon>
        <taxon>Insecta</taxon>
        <taxon>Pterygota</taxon>
        <taxon>Neoptera</taxon>
        <taxon>Endopterygota</taxon>
        <taxon>Lepidoptera</taxon>
        <taxon>Glossata</taxon>
        <taxon>Ditrysia</taxon>
        <taxon>Tineoidea</taxon>
        <taxon>Psychidae</taxon>
        <taxon>Oiketicinae</taxon>
        <taxon>Eumeta</taxon>
    </lineage>
</organism>
<sequence>MVNILLLSYSTILTSETLRKAELNRQEELVNAQNRMMELEKYNIRYVVGRQRKRSRLVANLYVDDQLHPNVIDALQLRDAAIRNAKGAGGGDNKKK</sequence>
<accession>A0A4C1WE10</accession>
<proteinExistence type="predicted"/>
<protein>
    <submittedName>
        <fullName evidence="1">Uncharacterized protein</fullName>
    </submittedName>
</protein>
<dbReference type="OrthoDB" id="7455378at2759"/>
<evidence type="ECO:0000313" key="1">
    <source>
        <dbReference type="EMBL" id="GBP48397.1"/>
    </source>
</evidence>